<evidence type="ECO:0000313" key="1">
    <source>
        <dbReference type="EMBL" id="MBK9717198.1"/>
    </source>
</evidence>
<dbReference type="Pfam" id="PF01963">
    <property type="entry name" value="TraB_PrgY_gumN"/>
    <property type="match status" value="1"/>
</dbReference>
<gene>
    <name evidence="1" type="ORF">IPO85_06740</name>
</gene>
<dbReference type="AlphaFoldDB" id="A0A9D7S7J4"/>
<accession>A0A9D7S7J4</accession>
<dbReference type="PANTHER" id="PTHR40590">
    <property type="entry name" value="CYTOPLASMIC PROTEIN-RELATED"/>
    <property type="match status" value="1"/>
</dbReference>
<dbReference type="Proteomes" id="UP000808349">
    <property type="component" value="Unassembled WGS sequence"/>
</dbReference>
<protein>
    <submittedName>
        <fullName evidence="1">TraB/GumN family protein</fullName>
    </submittedName>
</protein>
<proteinExistence type="predicted"/>
<comment type="caution">
    <text evidence="1">The sequence shown here is derived from an EMBL/GenBank/DDBJ whole genome shotgun (WGS) entry which is preliminary data.</text>
</comment>
<evidence type="ECO:0000313" key="2">
    <source>
        <dbReference type="Proteomes" id="UP000808349"/>
    </source>
</evidence>
<sequence>MFQSLSTAIAQKTLENALLWKITGTKLQQASYLFGTMHLIPTADYFLPNGTKEALATTKSLYLEIDMDDMEDMSALMPIMNKLFMQNDTTLSDLLSKEDMTLVTKHFEEMGLPMVFFEKMKPMFLNAMSSPMMSPDGLEGGQMKSYEMEFVEMAKSLKIPTKGLESIEFQISIFDSIPYGAQAAMLVEGLKSSTGESDELKILTKAYTSQNINQMIETINDKDQSLNPYMDLMVNNRNRNWITIMSKVMSEEPCFFAVGAGHLAGDQGVIRLLRKAGFTVEPVLK</sequence>
<dbReference type="PANTHER" id="PTHR40590:SF1">
    <property type="entry name" value="CYTOPLASMIC PROTEIN"/>
    <property type="match status" value="1"/>
</dbReference>
<name>A0A9D7S7J4_9BACT</name>
<organism evidence="1 2">
    <name type="scientific">Candidatus Defluviibacterium haderslevense</name>
    <dbReference type="NCBI Taxonomy" id="2981993"/>
    <lineage>
        <taxon>Bacteria</taxon>
        <taxon>Pseudomonadati</taxon>
        <taxon>Bacteroidota</taxon>
        <taxon>Saprospiria</taxon>
        <taxon>Saprospirales</taxon>
        <taxon>Saprospiraceae</taxon>
        <taxon>Candidatus Defluviibacterium</taxon>
    </lineage>
</organism>
<dbReference type="InterPro" id="IPR047111">
    <property type="entry name" value="YbaP-like"/>
</dbReference>
<reference evidence="1 2" key="1">
    <citation type="submission" date="2020-10" db="EMBL/GenBank/DDBJ databases">
        <title>Connecting structure to function with the recovery of over 1000 high-quality activated sludge metagenome-assembled genomes encoding full-length rRNA genes using long-read sequencing.</title>
        <authorList>
            <person name="Singleton C.M."/>
            <person name="Petriglieri F."/>
            <person name="Kristensen J.M."/>
            <person name="Kirkegaard R.H."/>
            <person name="Michaelsen T.Y."/>
            <person name="Andersen M.H."/>
            <person name="Karst S.M."/>
            <person name="Dueholm M.S."/>
            <person name="Nielsen P.H."/>
            <person name="Albertsen M."/>
        </authorList>
    </citation>
    <scope>NUCLEOTIDE SEQUENCE [LARGE SCALE GENOMIC DNA]</scope>
    <source>
        <strain evidence="1">Ribe_18-Q3-R11-54_BAT3C.373</strain>
    </source>
</reference>
<dbReference type="CDD" id="cd14789">
    <property type="entry name" value="Tiki"/>
    <property type="match status" value="1"/>
</dbReference>
<dbReference type="EMBL" id="JADKFW010000004">
    <property type="protein sequence ID" value="MBK9717198.1"/>
    <property type="molecule type" value="Genomic_DNA"/>
</dbReference>
<dbReference type="InterPro" id="IPR002816">
    <property type="entry name" value="TraB/PrgY/GumN_fam"/>
</dbReference>